<dbReference type="GeneID" id="300102998"/>
<dbReference type="AlphaFoldDB" id="A0A4P6U583"/>
<organism evidence="2 3">
    <name type="scientific">Streptomyces seoulensis</name>
    <dbReference type="NCBI Taxonomy" id="73044"/>
    <lineage>
        <taxon>Bacteria</taxon>
        <taxon>Bacillati</taxon>
        <taxon>Actinomycetota</taxon>
        <taxon>Actinomycetes</taxon>
        <taxon>Kitasatosporales</taxon>
        <taxon>Streptomycetaceae</taxon>
        <taxon>Streptomyces</taxon>
    </lineage>
</organism>
<dbReference type="SUPFAM" id="SSF55486">
    <property type="entry name" value="Metalloproteases ('zincins'), catalytic domain"/>
    <property type="match status" value="1"/>
</dbReference>
<keyword evidence="2" id="KW-0614">Plasmid</keyword>
<evidence type="ECO:0000313" key="3">
    <source>
        <dbReference type="Proteomes" id="UP000292547"/>
    </source>
</evidence>
<evidence type="ECO:0008006" key="4">
    <source>
        <dbReference type="Google" id="ProtNLM"/>
    </source>
</evidence>
<reference evidence="2 3" key="1">
    <citation type="submission" date="2018-08" db="EMBL/GenBank/DDBJ databases">
        <title>The complete genome sequence of Streptomyces seoulensis, a pioneer strain for nickel superoxide dismutase discovery.</title>
        <authorList>
            <person name="Shin J."/>
            <person name="Lee J.-S."/>
            <person name="Lee E.-J."/>
            <person name="Youn H.-D."/>
        </authorList>
    </citation>
    <scope>NUCLEOTIDE SEQUENCE [LARGE SCALE GENOMIC DNA]</scope>
    <source>
        <strain evidence="2 3">KCTC 9819</strain>
        <plasmid evidence="2 3">unnamed</plasmid>
    </source>
</reference>
<dbReference type="InterPro" id="IPR024079">
    <property type="entry name" value="MetalloPept_cat_dom_sf"/>
</dbReference>
<feature type="signal peptide" evidence="1">
    <location>
        <begin position="1"/>
        <end position="36"/>
    </location>
</feature>
<sequence length="254" mass="27173">MPQPKPARIRRTLTALTAADLTAAALLLASATDTRAATTTPVYKGTGWKAETGSGIFSLSPDPYTIVFADTTARTKLTSYLTAPAAQVTGSVGVPVTVSTSLDTTPTSACPARHRIVVHYLYRPMNVSGMSQALPCHNTGDGSAWGGHILMDSEYWTSSTWFSTNVTTNEARRKDAVTHELGHILGLDHPNTDLDKDGVVENGECVKSTAGRKPILCSPNRGVPAATDGGRFTTEYDLPGLRQMLANYYLRQTT</sequence>
<accession>A0A4P6U583</accession>
<feature type="chain" id="PRO_5020542822" description="Matrixin family metalloprotease" evidence="1">
    <location>
        <begin position="37"/>
        <end position="254"/>
    </location>
</feature>
<dbReference type="KEGG" id="sseo:D0Z67_29320"/>
<evidence type="ECO:0000313" key="2">
    <source>
        <dbReference type="EMBL" id="QBJ94472.1"/>
    </source>
</evidence>
<dbReference type="EMBL" id="CP032230">
    <property type="protein sequence ID" value="QBJ94472.1"/>
    <property type="molecule type" value="Genomic_DNA"/>
</dbReference>
<proteinExistence type="predicted"/>
<dbReference type="GO" id="GO:0008237">
    <property type="term" value="F:metallopeptidase activity"/>
    <property type="evidence" value="ECO:0007669"/>
    <property type="project" value="InterPro"/>
</dbReference>
<evidence type="ECO:0000256" key="1">
    <source>
        <dbReference type="SAM" id="SignalP"/>
    </source>
</evidence>
<dbReference type="RefSeq" id="WP_037775732.1">
    <property type="nucleotide sequence ID" value="NZ_CP032230.1"/>
</dbReference>
<name>A0A4P6U583_STRSO</name>
<keyword evidence="1" id="KW-0732">Signal</keyword>
<gene>
    <name evidence="2" type="ORF">D0Z67_29320</name>
</gene>
<dbReference type="OrthoDB" id="4297752at2"/>
<dbReference type="STRING" id="73044.GCA_000725795_04855"/>
<protein>
    <recommendedName>
        <fullName evidence="4">Matrixin family metalloprotease</fullName>
    </recommendedName>
</protein>
<dbReference type="Gene3D" id="3.40.390.10">
    <property type="entry name" value="Collagenase (Catalytic Domain)"/>
    <property type="match status" value="1"/>
</dbReference>
<keyword evidence="3" id="KW-1185">Reference proteome</keyword>
<geneLocation type="plasmid" evidence="2">
    <name>unnamed</name>
</geneLocation>
<dbReference type="Proteomes" id="UP000292547">
    <property type="component" value="Plasmid unnamed"/>
</dbReference>